<dbReference type="InterPro" id="IPR036844">
    <property type="entry name" value="Hint_dom_sf"/>
</dbReference>
<keyword evidence="3" id="KW-1185">Reference proteome</keyword>
<evidence type="ECO:0000313" key="3">
    <source>
        <dbReference type="Proteomes" id="UP000241362"/>
    </source>
</evidence>
<dbReference type="Proteomes" id="UP000241362">
    <property type="component" value="Unassembled WGS sequence"/>
</dbReference>
<dbReference type="EMBL" id="PZKE01000008">
    <property type="protein sequence ID" value="PTE14292.1"/>
    <property type="molecule type" value="Genomic_DNA"/>
</dbReference>
<accession>A0A2T4J8R4</accession>
<evidence type="ECO:0000259" key="1">
    <source>
        <dbReference type="Pfam" id="PF13403"/>
    </source>
</evidence>
<name>A0A2T4J8R4_FUSBL</name>
<dbReference type="InterPro" id="IPR028992">
    <property type="entry name" value="Hedgehog/Intein_dom"/>
</dbReference>
<dbReference type="AlphaFoldDB" id="A0A2T4J8R4"/>
<feature type="domain" description="Hedgehog/Intein (Hint)" evidence="1">
    <location>
        <begin position="872"/>
        <end position="1017"/>
    </location>
</feature>
<evidence type="ECO:0000313" key="2">
    <source>
        <dbReference type="EMBL" id="PTE14292.1"/>
    </source>
</evidence>
<dbReference type="SUPFAM" id="SSF51294">
    <property type="entry name" value="Hedgehog/intein (Hint) domain"/>
    <property type="match status" value="1"/>
</dbReference>
<gene>
    <name evidence="2" type="ORF">C5F44_09845</name>
</gene>
<dbReference type="RefSeq" id="WP_107673363.1">
    <property type="nucleotide sequence ID" value="NZ_PZKE01000008.1"/>
</dbReference>
<dbReference type="Pfam" id="PF13403">
    <property type="entry name" value="Hint_2"/>
    <property type="match status" value="1"/>
</dbReference>
<proteinExistence type="predicted"/>
<sequence length="1082" mass="109571">MMATFTVVPVVTNPATQKLQGVINVTAGDTYIIDPTVSVGITFNPPAGTPLGTTVSYNIQINAANASAGTAQRLITLGDQTTANITIAPGVNAGRYDFGGGTVDGANYTIGAGATTGDLQLGDGGNGSLTTVTSSVTLGDGATVAGQITGGAGADTLTVGTNVTVTEAINLGAGAASGTFGTGFSAQSFAASGAGAKTFDFSNTTTFTGTGASVSIASTNAPVSVDFDDNLSTNGTISVSSSTGAATLDIGANLKTGNATLHTGGAISVVGGGTGSANMLTIGLDAQVNGAITINGSGGTNTLTIGDSSEVYGFIYANGTNSAATVTIGDLSTVTGDIYANSGGTLALGNIDNSVTVGDGTTTGSIFVNGLYSDNTVSVGLASTVGNLYFGTDGTVSQTDPTSGQVLTMADNSTAGLIYLTASNSTFDVTFGTGVTTNAIYGYGYNSDYNVSIPDDFTANGYVYFGSTNSTTDVTIGNNAVINTGALDISGSDVTTLIGDGLSVQYFASFGDLNGATDVTIGQGANIGGALYANGSTVDFTAGPDFDVSGYAYLNDANATYTIDIGPGSDIGGGFYANGFNSDVTLTTGDNFIVSLDAYIGGTDGTTTVTLGSGSSIGTVLNVGGDTVNFTAGTGLTTGGAVTFGDAVSLSTTVNLTGPTVFGGLLDVNGDQIIFNGGPNLTVNGPAYFTNDGGTSTIVLGDNTTINGLADFAAPNQDVSLTIGTNVTIGTIYGDTTGTGSFNMTTGDDFTFANFYGGTTDNDEHVTIGKNWTMTGSGVYDAGTGNDTLILGTTADRSSTNYIYGGESANDNDVLTFRLNAADQASFTTAALAAGWTLNPDGTFKTTNGAGAHIQLTWQGQVINYWESVAFCFAQGTEISTDAGPVKVEDLRPGSMVLTMDRGYQPVAWIGGRQLSGADLQRKPNLRPIRIAAGALGHGLPTADLVVSPQHRVLVRSRLSERMFSDREVLIAAKHLVGLPGITVAEEMDGVSYWHFLFEQHEIVYSNGAPTESLFTGPEALKALTPDQQQEILTLFPELSETDAVLNGDRLIPARTIVPGRLARSFTRRATKRGASDVLSPV</sequence>
<reference evidence="2 3" key="1">
    <citation type="submission" date="2018-03" db="EMBL/GenBank/DDBJ databases">
        <title>Rhodobacter blasticus.</title>
        <authorList>
            <person name="Meyer T.E."/>
            <person name="Miller S."/>
            <person name="Lodha T."/>
            <person name="Gandham S."/>
            <person name="Chintalapati S."/>
            <person name="Chintalapati V.R."/>
        </authorList>
    </citation>
    <scope>NUCLEOTIDE SEQUENCE [LARGE SCALE GENOMIC DNA]</scope>
    <source>
        <strain evidence="2 3">DSM 2131</strain>
    </source>
</reference>
<protein>
    <recommendedName>
        <fullName evidence="1">Hedgehog/Intein (Hint) domain-containing protein</fullName>
    </recommendedName>
</protein>
<organism evidence="2 3">
    <name type="scientific">Fuscovulum blasticum DSM 2131</name>
    <dbReference type="NCBI Taxonomy" id="1188250"/>
    <lineage>
        <taxon>Bacteria</taxon>
        <taxon>Pseudomonadati</taxon>
        <taxon>Pseudomonadota</taxon>
        <taxon>Alphaproteobacteria</taxon>
        <taxon>Rhodobacterales</taxon>
        <taxon>Paracoccaceae</taxon>
        <taxon>Pseudogemmobacter</taxon>
    </lineage>
</organism>
<comment type="caution">
    <text evidence="2">The sequence shown here is derived from an EMBL/GenBank/DDBJ whole genome shotgun (WGS) entry which is preliminary data.</text>
</comment>